<keyword evidence="5 10" id="KW-1003">Cell membrane</keyword>
<comment type="caution">
    <text evidence="12">The sequence shown here is derived from an EMBL/GenBank/DDBJ whole genome shotgun (WGS) entry which is preliminary data.</text>
</comment>
<evidence type="ECO:0000256" key="4">
    <source>
        <dbReference type="ARBA" id="ARBA00022448"/>
    </source>
</evidence>
<dbReference type="RefSeq" id="WP_265268030.1">
    <property type="nucleotide sequence ID" value="NZ_JANFAV010000002.1"/>
</dbReference>
<evidence type="ECO:0000256" key="7">
    <source>
        <dbReference type="ARBA" id="ARBA00022692"/>
    </source>
</evidence>
<evidence type="ECO:0000256" key="9">
    <source>
        <dbReference type="ARBA" id="ARBA00023136"/>
    </source>
</evidence>
<dbReference type="PROSITE" id="PS50928">
    <property type="entry name" value="ABC_TM1"/>
    <property type="match status" value="1"/>
</dbReference>
<evidence type="ECO:0000256" key="3">
    <source>
        <dbReference type="ARBA" id="ARBA00016864"/>
    </source>
</evidence>
<comment type="subcellular location">
    <subcellularLocation>
        <location evidence="10">Cell inner membrane</location>
        <topology evidence="10">Multi-pass membrane protein</topology>
    </subcellularLocation>
    <subcellularLocation>
        <location evidence="1">Cell membrane</location>
        <topology evidence="1">Multi-pass membrane protein</topology>
    </subcellularLocation>
</comment>
<keyword evidence="7 10" id="KW-0812">Transmembrane</keyword>
<keyword evidence="6" id="KW-0592">Phosphate transport</keyword>
<gene>
    <name evidence="12" type="primary">pstA</name>
    <name evidence="12" type="ORF">NEE01_04550</name>
</gene>
<dbReference type="InterPro" id="IPR051408">
    <property type="entry name" value="Phosphate_transprt_permease"/>
</dbReference>
<keyword evidence="8 10" id="KW-1133">Transmembrane helix</keyword>
<reference evidence="12" key="1">
    <citation type="submission" date="2022-06" db="EMBL/GenBank/DDBJ databases">
        <title>Sphingomonas sp. nov. isolated from rhizosphere soil of tomato.</title>
        <authorList>
            <person name="Dong H."/>
            <person name="Gao R."/>
        </authorList>
    </citation>
    <scope>NUCLEOTIDE SEQUENCE</scope>
    <source>
        <strain evidence="12">MMSM24</strain>
    </source>
</reference>
<evidence type="ECO:0000313" key="12">
    <source>
        <dbReference type="EMBL" id="MCW6534049.1"/>
    </source>
</evidence>
<dbReference type="Proteomes" id="UP001165565">
    <property type="component" value="Unassembled WGS sequence"/>
</dbReference>
<dbReference type="EMBL" id="JANFAV010000002">
    <property type="protein sequence ID" value="MCW6534049.1"/>
    <property type="molecule type" value="Genomic_DNA"/>
</dbReference>
<name>A0AA42CP76_9SPHN</name>
<dbReference type="CDD" id="cd06261">
    <property type="entry name" value="TM_PBP2"/>
    <property type="match status" value="1"/>
</dbReference>
<keyword evidence="9 10" id="KW-0472">Membrane</keyword>
<dbReference type="InterPro" id="IPR035906">
    <property type="entry name" value="MetI-like_sf"/>
</dbReference>
<dbReference type="PROSITE" id="PS51257">
    <property type="entry name" value="PROKAR_LIPOPROTEIN"/>
    <property type="match status" value="1"/>
</dbReference>
<dbReference type="NCBIfam" id="TIGR00974">
    <property type="entry name" value="3a0107s02c"/>
    <property type="match status" value="1"/>
</dbReference>
<sequence>MTRMTARARRRSIINTIFVTACGLTAVVALGALALIGWSLLTKGIGGINGDLFTMSQPAPGSRGGLLNAITGSVILCLLAMVFAVVIGVLAGTWLSEYGGRTKLGHAVRFLNDVLLSAPSILIGLFVYELLVRNVVGHFSALAGSVALAILAVPIVTRTTEDILLLQPAALREAGMALGATRAFVVRKIVWRSAATGLLTAGLLGFARISGETAPLLFTSLGNQFFSVKLLQPIASLPTTIFQFALSAYEDWQRLAWAGALLIAASVLAINIAGRAIIHGKSS</sequence>
<keyword evidence="13" id="KW-1185">Reference proteome</keyword>
<dbReference type="GO" id="GO:0035435">
    <property type="term" value="P:phosphate ion transmembrane transport"/>
    <property type="evidence" value="ECO:0007669"/>
    <property type="project" value="InterPro"/>
</dbReference>
<dbReference type="AlphaFoldDB" id="A0AA42CP76"/>
<feature type="transmembrane region" description="Helical" evidence="10">
    <location>
        <begin position="107"/>
        <end position="127"/>
    </location>
</feature>
<dbReference type="Gene3D" id="1.10.3720.10">
    <property type="entry name" value="MetI-like"/>
    <property type="match status" value="1"/>
</dbReference>
<feature type="transmembrane region" description="Helical" evidence="10">
    <location>
        <begin position="256"/>
        <end position="278"/>
    </location>
</feature>
<accession>A0AA42CP76</accession>
<evidence type="ECO:0000256" key="8">
    <source>
        <dbReference type="ARBA" id="ARBA00022989"/>
    </source>
</evidence>
<feature type="domain" description="ABC transmembrane type-1" evidence="11">
    <location>
        <begin position="70"/>
        <end position="274"/>
    </location>
</feature>
<feature type="transmembrane region" description="Helical" evidence="10">
    <location>
        <begin position="189"/>
        <end position="210"/>
    </location>
</feature>
<evidence type="ECO:0000256" key="6">
    <source>
        <dbReference type="ARBA" id="ARBA00022592"/>
    </source>
</evidence>
<dbReference type="InterPro" id="IPR000515">
    <property type="entry name" value="MetI-like"/>
</dbReference>
<feature type="transmembrane region" description="Helical" evidence="10">
    <location>
        <begin position="12"/>
        <end position="41"/>
    </location>
</feature>
<dbReference type="Pfam" id="PF00528">
    <property type="entry name" value="BPD_transp_1"/>
    <property type="match status" value="1"/>
</dbReference>
<proteinExistence type="inferred from homology"/>
<organism evidence="12 13">
    <name type="scientific">Sphingomonas lycopersici</name>
    <dbReference type="NCBI Taxonomy" id="2951807"/>
    <lineage>
        <taxon>Bacteria</taxon>
        <taxon>Pseudomonadati</taxon>
        <taxon>Pseudomonadota</taxon>
        <taxon>Alphaproteobacteria</taxon>
        <taxon>Sphingomonadales</taxon>
        <taxon>Sphingomonadaceae</taxon>
        <taxon>Sphingomonas</taxon>
    </lineage>
</organism>
<dbReference type="PANTHER" id="PTHR42922">
    <property type="entry name" value="PHOSPHATE TRANSPORT SYSTEM PERMEASE PROTEIN PSTA"/>
    <property type="match status" value="1"/>
</dbReference>
<evidence type="ECO:0000313" key="13">
    <source>
        <dbReference type="Proteomes" id="UP001165565"/>
    </source>
</evidence>
<dbReference type="InterPro" id="IPR005672">
    <property type="entry name" value="Phosphate_PstA"/>
</dbReference>
<protein>
    <recommendedName>
        <fullName evidence="3 10">Phosphate transport system permease protein PstA</fullName>
    </recommendedName>
</protein>
<comment type="similarity">
    <text evidence="2 10">Belongs to the binding-protein-dependent transport system permease family. CysTW subfamily.</text>
</comment>
<evidence type="ECO:0000256" key="5">
    <source>
        <dbReference type="ARBA" id="ARBA00022475"/>
    </source>
</evidence>
<evidence type="ECO:0000256" key="10">
    <source>
        <dbReference type="RuleBase" id="RU363043"/>
    </source>
</evidence>
<evidence type="ECO:0000259" key="11">
    <source>
        <dbReference type="PROSITE" id="PS50928"/>
    </source>
</evidence>
<evidence type="ECO:0000256" key="2">
    <source>
        <dbReference type="ARBA" id="ARBA00007069"/>
    </source>
</evidence>
<dbReference type="SUPFAM" id="SSF161098">
    <property type="entry name" value="MetI-like"/>
    <property type="match status" value="1"/>
</dbReference>
<dbReference type="GO" id="GO:0005886">
    <property type="term" value="C:plasma membrane"/>
    <property type="evidence" value="ECO:0007669"/>
    <property type="project" value="UniProtKB-SubCell"/>
</dbReference>
<evidence type="ECO:0000256" key="1">
    <source>
        <dbReference type="ARBA" id="ARBA00004651"/>
    </source>
</evidence>
<feature type="transmembrane region" description="Helical" evidence="10">
    <location>
        <begin position="139"/>
        <end position="157"/>
    </location>
</feature>
<feature type="transmembrane region" description="Helical" evidence="10">
    <location>
        <begin position="70"/>
        <end position="95"/>
    </location>
</feature>
<dbReference type="PANTHER" id="PTHR42922:SF1">
    <property type="entry name" value="PHOSPHATE TRANSPORT SYSTEM PERMEASE PROTEIN PSTA"/>
    <property type="match status" value="1"/>
</dbReference>
<keyword evidence="4" id="KW-0813">Transport</keyword>
<dbReference type="GO" id="GO:0005315">
    <property type="term" value="F:phosphate transmembrane transporter activity"/>
    <property type="evidence" value="ECO:0007669"/>
    <property type="project" value="InterPro"/>
</dbReference>